<dbReference type="EMBL" id="CP016796">
    <property type="protein sequence ID" value="API86749.1"/>
    <property type="molecule type" value="Genomic_DNA"/>
</dbReference>
<name>A0A1L4BSC5_9GAMM</name>
<feature type="signal peptide" evidence="1">
    <location>
        <begin position="1"/>
        <end position="21"/>
    </location>
</feature>
<evidence type="ECO:0000256" key="1">
    <source>
        <dbReference type="SAM" id="SignalP"/>
    </source>
</evidence>
<dbReference type="RefSeq" id="WP_072712240.1">
    <property type="nucleotide sequence ID" value="NZ_CP016796.1"/>
</dbReference>
<sequence>MKKIIPITLVSFLATSSVALACDKAQEHNTIQYTTQAETTVKSDSILVQVTGYATTTLQDQNNIQKQISDEVNNIVKADWKVRNVEQNTSNSGALNITVQLQARISQKDLNSLQKALENQKASGKKLVVQVLDYNPPAKAIQAAKQKLMIKIFKDTQKYLDDFNKETNNTYTIQSIKYNDTTNSYRPRNTVMYMKAGASNEMDSAGNNNPVAVSQDINIRANVTFMEK</sequence>
<dbReference type="AlphaFoldDB" id="A0A1L4BSC5"/>
<dbReference type="KEGG" id="frx:F7310_04960"/>
<evidence type="ECO:0000313" key="2">
    <source>
        <dbReference type="EMBL" id="API86749.1"/>
    </source>
</evidence>
<dbReference type="PROSITE" id="PS51257">
    <property type="entry name" value="PROKAR_LIPOPROTEIN"/>
    <property type="match status" value="1"/>
</dbReference>
<organism evidence="2 3">
    <name type="scientific">Francisella uliginis</name>
    <dbReference type="NCBI Taxonomy" id="573570"/>
    <lineage>
        <taxon>Bacteria</taxon>
        <taxon>Pseudomonadati</taxon>
        <taxon>Pseudomonadota</taxon>
        <taxon>Gammaproteobacteria</taxon>
        <taxon>Thiotrichales</taxon>
        <taxon>Francisellaceae</taxon>
        <taxon>Francisella</taxon>
    </lineage>
</organism>
<reference evidence="2 3" key="1">
    <citation type="journal article" date="2016" name="Appl. Environ. Microbiol.">
        <title>Whole genome relationships among Francisella bacteria of diverse origin define new species and provide specific regions for detection.</title>
        <authorList>
            <person name="Challacombe J.F."/>
            <person name="Petersen J.M."/>
            <person name="Gallegos-Graves V."/>
            <person name="Hodge D."/>
            <person name="Pillai S."/>
            <person name="Kuske C.R."/>
        </authorList>
    </citation>
    <scope>NUCLEOTIDE SEQUENCE [LARGE SCALE GENOMIC DNA]</scope>
    <source>
        <strain evidence="3">TX07-7310</strain>
    </source>
</reference>
<dbReference type="STRING" id="573570.F7310_04960"/>
<dbReference type="Proteomes" id="UP000184222">
    <property type="component" value="Chromosome"/>
</dbReference>
<dbReference type="OrthoDB" id="5605450at2"/>
<feature type="chain" id="PRO_5013176783" description="DUF541 domain-containing protein" evidence="1">
    <location>
        <begin position="22"/>
        <end position="228"/>
    </location>
</feature>
<keyword evidence="3" id="KW-1185">Reference proteome</keyword>
<evidence type="ECO:0000313" key="3">
    <source>
        <dbReference type="Proteomes" id="UP000184222"/>
    </source>
</evidence>
<proteinExistence type="predicted"/>
<gene>
    <name evidence="2" type="ORF">F7310_04960</name>
</gene>
<accession>A0A1L4BSC5</accession>
<keyword evidence="1" id="KW-0732">Signal</keyword>
<evidence type="ECO:0008006" key="4">
    <source>
        <dbReference type="Google" id="ProtNLM"/>
    </source>
</evidence>
<protein>
    <recommendedName>
        <fullName evidence="4">DUF541 domain-containing protein</fullName>
    </recommendedName>
</protein>